<evidence type="ECO:0000259" key="7">
    <source>
        <dbReference type="PROSITE" id="PS51387"/>
    </source>
</evidence>
<dbReference type="PROSITE" id="PS51318">
    <property type="entry name" value="TAT"/>
    <property type="match status" value="1"/>
</dbReference>
<keyword evidence="9" id="KW-1185">Reference proteome</keyword>
<dbReference type="AlphaFoldDB" id="A0A848KMI4"/>
<dbReference type="SUPFAM" id="SSF56176">
    <property type="entry name" value="FAD-binding/transporter-associated domain-like"/>
    <property type="match status" value="1"/>
</dbReference>
<feature type="domain" description="FAD-binding PCMH-type" evidence="7">
    <location>
        <begin position="57"/>
        <end position="235"/>
    </location>
</feature>
<dbReference type="Proteomes" id="UP000535543">
    <property type="component" value="Unassembled WGS sequence"/>
</dbReference>
<dbReference type="PANTHER" id="PTHR42973">
    <property type="entry name" value="BINDING OXIDOREDUCTASE, PUTATIVE (AFU_ORTHOLOGUE AFUA_1G17690)-RELATED"/>
    <property type="match status" value="1"/>
</dbReference>
<evidence type="ECO:0000313" key="8">
    <source>
        <dbReference type="EMBL" id="NMN99441.1"/>
    </source>
</evidence>
<evidence type="ECO:0000313" key="9">
    <source>
        <dbReference type="Proteomes" id="UP000535543"/>
    </source>
</evidence>
<dbReference type="Pfam" id="PF08031">
    <property type="entry name" value="BBE"/>
    <property type="match status" value="1"/>
</dbReference>
<dbReference type="GO" id="GO:0016491">
    <property type="term" value="F:oxidoreductase activity"/>
    <property type="evidence" value="ECO:0007669"/>
    <property type="project" value="UniProtKB-KW"/>
</dbReference>
<dbReference type="InterPro" id="IPR050416">
    <property type="entry name" value="FAD-linked_Oxidoreductase"/>
</dbReference>
<comment type="cofactor">
    <cofactor evidence="1">
        <name>FAD</name>
        <dbReference type="ChEBI" id="CHEBI:57692"/>
    </cofactor>
</comment>
<name>A0A848KMI4_9NOCA</name>
<reference evidence="8 9" key="2">
    <citation type="submission" date="2020-06" db="EMBL/GenBank/DDBJ databases">
        <title>Antribacter stalactiti gen. nov., sp. nov., a new member of the family Nacardiaceae isolated from a cave.</title>
        <authorList>
            <person name="Kim I.S."/>
        </authorList>
    </citation>
    <scope>NUCLEOTIDE SEQUENCE [LARGE SCALE GENOMIC DNA]</scope>
    <source>
        <strain evidence="8 9">YC2-7</strain>
    </source>
</reference>
<dbReference type="PROSITE" id="PS00862">
    <property type="entry name" value="OX2_COVAL_FAD"/>
    <property type="match status" value="1"/>
</dbReference>
<dbReference type="RefSeq" id="WP_169594720.1">
    <property type="nucleotide sequence ID" value="NZ_VCQU01000018.1"/>
</dbReference>
<dbReference type="Gene3D" id="3.30.465.10">
    <property type="match status" value="1"/>
</dbReference>
<dbReference type="InterPro" id="IPR006093">
    <property type="entry name" value="Oxy_OxRdtase_FAD_BS"/>
</dbReference>
<evidence type="ECO:0000256" key="5">
    <source>
        <dbReference type="ARBA" id="ARBA00023002"/>
    </source>
</evidence>
<keyword evidence="6" id="KW-0732">Signal</keyword>
<keyword evidence="3" id="KW-0285">Flavoprotein</keyword>
<gene>
    <name evidence="8" type="ORF">FGL95_30930</name>
</gene>
<organism evidence="8 9">
    <name type="scientific">Antrihabitans stalactiti</name>
    <dbReference type="NCBI Taxonomy" id="2584121"/>
    <lineage>
        <taxon>Bacteria</taxon>
        <taxon>Bacillati</taxon>
        <taxon>Actinomycetota</taxon>
        <taxon>Actinomycetes</taxon>
        <taxon>Mycobacteriales</taxon>
        <taxon>Nocardiaceae</taxon>
        <taxon>Antrihabitans</taxon>
    </lineage>
</organism>
<dbReference type="PROSITE" id="PS51387">
    <property type="entry name" value="FAD_PCMH"/>
    <property type="match status" value="1"/>
</dbReference>
<accession>A0A848KMI4</accession>
<dbReference type="InterPro" id="IPR016166">
    <property type="entry name" value="FAD-bd_PCMH"/>
</dbReference>
<keyword evidence="5" id="KW-0560">Oxidoreductase</keyword>
<evidence type="ECO:0000256" key="4">
    <source>
        <dbReference type="ARBA" id="ARBA00022827"/>
    </source>
</evidence>
<dbReference type="InterPro" id="IPR016169">
    <property type="entry name" value="FAD-bd_PCMH_sub2"/>
</dbReference>
<sequence length="526" mass="56045">MPALSRRRLLVGAAALAGAAITFGRPSSANAVPGLEVVGPSNPQFGALAGRGFNKRFAATPDRIFLPTTTDEVVDAVGRSVEEGLRIAARSGGHGFEDFVANPEVKAIVDLSRLAEVRYDDAHRAISVGAGADLGTVYERLYRGWGVTIPGGSCLGVGIGGHATGGGYGPLSRLFGTVVDHIYGVEVVVVDARGKASAVVATRDGPNADLWWAHTGGGGGNFGVVTRFLLRSHDSDGSDPARLLPVPPATLSSATIVLPSADENSFVTFVGNYLRFYERHNEPGSRFASLDAPLSITPRTAGFAMLTTQIDATLPNAGALFAEFVAALGEGVSPPPVVVPGNSGPFLDMTLALATPRLTDTARSKYKAAYLRKPYSEDQLRAIHRHLARFDPTDESGLQFLPFGGAVNSRAAGATAMPTRDAFMKMLYVAAWRNPADDDRYLALARNFYGELYSSSGGVPVRNDVSSGSYINYPDTDLADPRWNASGMPWQALYYGDNYARLQQIKSKWDPANTFRHRLSIEPKAI</sequence>
<evidence type="ECO:0000256" key="1">
    <source>
        <dbReference type="ARBA" id="ARBA00001974"/>
    </source>
</evidence>
<dbReference type="Gene3D" id="3.40.462.20">
    <property type="match status" value="1"/>
</dbReference>
<feature type="chain" id="PRO_5032372623" evidence="6">
    <location>
        <begin position="32"/>
        <end position="526"/>
    </location>
</feature>
<dbReference type="GO" id="GO:0071949">
    <property type="term" value="F:FAD binding"/>
    <property type="evidence" value="ECO:0007669"/>
    <property type="project" value="InterPro"/>
</dbReference>
<comment type="caution">
    <text evidence="8">The sequence shown here is derived from an EMBL/GenBank/DDBJ whole genome shotgun (WGS) entry which is preliminary data.</text>
</comment>
<protein>
    <submittedName>
        <fullName evidence="8">FAD-binding oxidoreductase</fullName>
    </submittedName>
</protein>
<comment type="similarity">
    <text evidence="2">Belongs to the oxygen-dependent FAD-linked oxidoreductase family.</text>
</comment>
<evidence type="ECO:0000256" key="3">
    <source>
        <dbReference type="ARBA" id="ARBA00022630"/>
    </source>
</evidence>
<dbReference type="InterPro" id="IPR036318">
    <property type="entry name" value="FAD-bd_PCMH-like_sf"/>
</dbReference>
<dbReference type="InterPro" id="IPR012951">
    <property type="entry name" value="BBE"/>
</dbReference>
<dbReference type="Pfam" id="PF01565">
    <property type="entry name" value="FAD_binding_4"/>
    <property type="match status" value="1"/>
</dbReference>
<reference evidence="8 9" key="1">
    <citation type="submission" date="2019-05" db="EMBL/GenBank/DDBJ databases">
        <authorList>
            <person name="Lee S.D."/>
        </authorList>
    </citation>
    <scope>NUCLEOTIDE SEQUENCE [LARGE SCALE GENOMIC DNA]</scope>
    <source>
        <strain evidence="8 9">YC2-7</strain>
    </source>
</reference>
<dbReference type="PANTHER" id="PTHR42973:SF39">
    <property type="entry name" value="FAD-BINDING PCMH-TYPE DOMAIN-CONTAINING PROTEIN"/>
    <property type="match status" value="1"/>
</dbReference>
<keyword evidence="4" id="KW-0274">FAD</keyword>
<proteinExistence type="inferred from homology"/>
<feature type="signal peptide" evidence="6">
    <location>
        <begin position="1"/>
        <end position="31"/>
    </location>
</feature>
<evidence type="ECO:0000256" key="2">
    <source>
        <dbReference type="ARBA" id="ARBA00005466"/>
    </source>
</evidence>
<dbReference type="InterPro" id="IPR006311">
    <property type="entry name" value="TAT_signal"/>
</dbReference>
<evidence type="ECO:0000256" key="6">
    <source>
        <dbReference type="SAM" id="SignalP"/>
    </source>
</evidence>
<dbReference type="EMBL" id="VCQU01000018">
    <property type="protein sequence ID" value="NMN99441.1"/>
    <property type="molecule type" value="Genomic_DNA"/>
</dbReference>
<dbReference type="InterPro" id="IPR006094">
    <property type="entry name" value="Oxid_FAD_bind_N"/>
</dbReference>